<dbReference type="PROSITE" id="PS51687">
    <property type="entry name" value="SAM_MT_RNA_M5U"/>
    <property type="match status" value="1"/>
</dbReference>
<sequence>MSCENETSPLPENKVQLCEHSNANLLKINTHDPYSTVSALKKQLAKEIPSVRTNSEAQNPLFQGLVRMNKNPKTEYLYLAFENEKDRADAAELLKTIKYRGRFWEEARVTDKDLSVTHKGTAKRPRPSEEGSKLTQYESYTIEEQHAIKTKSCLSTMRSIVPPFAYGREEYMKRFQGIVESPQLTGYRNHVNLSFGLTDKNEPAVGFQKGALVEGRSAIESATEGAKDVVTMHPIAKAAAQEVMNIFQEFRSVERGSLGVFDKIKGEGFWRRLQIRHNIYGEVLMDLEVDADSTTPEVFNALLNRLKEIFTSLEITGRLQKVWGGERARVIGLLYHKHSGIGSLADNAERVCVFGDSVLTEYVNGLKFELSPTAFFQVNTPGMEKMLEKVSQVAELTSSTTLLDLCSGTGTIGLSLAKYVKKVVGIELVDDAVQNARRNALINGIQNAEFLSGRVEALLPTVINSLSPEDRQDIVAVLDPPRAGVVSTVIKWIRGTPTIRRVVYISCEQSALVRDCPSFTKPRTKAYRGLPFEITSGFAVDLFPHTHHVEMVAVMTRTKGDESEDADKVEEDASTAE</sequence>
<dbReference type="InterPro" id="IPR010280">
    <property type="entry name" value="U5_MeTrfase_fam"/>
</dbReference>
<proteinExistence type="inferred from homology"/>
<evidence type="ECO:0000313" key="9">
    <source>
        <dbReference type="Proteomes" id="UP000015354"/>
    </source>
</evidence>
<dbReference type="InterPro" id="IPR045850">
    <property type="entry name" value="TRM2_met"/>
</dbReference>
<name>S9W001_9TRYP</name>
<dbReference type="SUPFAM" id="SSF53335">
    <property type="entry name" value="S-adenosyl-L-methionine-dependent methyltransferases"/>
    <property type="match status" value="1"/>
</dbReference>
<feature type="binding site" evidence="4">
    <location>
        <position position="427"/>
    </location>
    <ligand>
        <name>S-adenosyl-L-methionine</name>
        <dbReference type="ChEBI" id="CHEBI:59789"/>
    </ligand>
</feature>
<dbReference type="EMBL" id="ATMH01007433">
    <property type="protein sequence ID" value="EPY23834.1"/>
    <property type="molecule type" value="Genomic_DNA"/>
</dbReference>
<dbReference type="EMBL" id="ATMH01002721">
    <property type="protein sequence ID" value="EPY32716.1"/>
    <property type="molecule type" value="Genomic_DNA"/>
</dbReference>
<dbReference type="OrthoDB" id="10250660at2759"/>
<evidence type="ECO:0000313" key="7">
    <source>
        <dbReference type="EMBL" id="EPY23834.1"/>
    </source>
</evidence>
<reference evidence="8" key="2">
    <citation type="submission" date="2013-03" db="EMBL/GenBank/DDBJ databases">
        <authorList>
            <person name="Motta M.C.M."/>
            <person name="Martins A.C.A."/>
            <person name="Preta C.M.C.C."/>
            <person name="Silva R."/>
            <person name="de Souza S.S."/>
            <person name="Klein C.C."/>
            <person name="de Almeida L.G.P."/>
            <person name="Cunha O.L."/>
            <person name="Colabardini A.C."/>
            <person name="Lima B.A."/>
            <person name="Machado C.R."/>
            <person name="Soares C.M.A."/>
            <person name="de Menezes C.B.A."/>
            <person name="Bartolomeu D.C."/>
            <person name="Grisard E.C."/>
            <person name="Fantinatti-Garboggini F."/>
            <person name="Rodrigues-Luiz G.F."/>
            <person name="Wagner G."/>
            <person name="Goldman G.H."/>
            <person name="Fietto J.L.R."/>
            <person name="Ciapina L.P."/>
            <person name="Brocchi M."/>
            <person name="Elias M.C."/>
            <person name="Goldman M.H.S."/>
            <person name="Sagot M.-F."/>
            <person name="Pereira M."/>
            <person name="Stoco P.H."/>
            <person name="Teixeira S.M.R."/>
            <person name="de Mendonca-Neto R.P."/>
            <person name="Maciel T.E.F."/>
            <person name="Mendes T.A.O."/>
            <person name="Urmenyi T.P."/>
            <person name="Teixeira M.M.G."/>
            <person name="de Camargo E.F.P."/>
            <person name="de Sousa W."/>
            <person name="Schenkman S."/>
            <person name="de Vasconcelos A.T.R."/>
        </authorList>
    </citation>
    <scope>NUCLEOTIDE SEQUENCE</scope>
</reference>
<dbReference type="GO" id="GO:0032259">
    <property type="term" value="P:methylation"/>
    <property type="evidence" value="ECO:0007669"/>
    <property type="project" value="UniProtKB-KW"/>
</dbReference>
<dbReference type="GO" id="GO:0003723">
    <property type="term" value="F:RNA binding"/>
    <property type="evidence" value="ECO:0007669"/>
    <property type="project" value="TreeGrafter"/>
</dbReference>
<reference evidence="8 9" key="1">
    <citation type="journal article" date="2013" name="PLoS ONE">
        <title>Predicting the Proteins of Angomonas deanei, Strigomonas culicis and Their Respective Endosymbionts Reveals New Aspects of the Trypanosomatidae Family.</title>
        <authorList>
            <person name="Motta M.C."/>
            <person name="Martins A.C."/>
            <person name="de Souza S.S."/>
            <person name="Catta-Preta C.M."/>
            <person name="Silva R."/>
            <person name="Klein C.C."/>
            <person name="de Almeida L.G."/>
            <person name="de Lima Cunha O."/>
            <person name="Ciapina L.P."/>
            <person name="Brocchi M."/>
            <person name="Colabardini A.C."/>
            <person name="de Araujo Lima B."/>
            <person name="Machado C.R."/>
            <person name="de Almeida Soares C.M."/>
            <person name="Probst C.M."/>
            <person name="de Menezes C.B."/>
            <person name="Thompson C.E."/>
            <person name="Bartholomeu D.C."/>
            <person name="Gradia D.F."/>
            <person name="Pavoni D.P."/>
            <person name="Grisard E.C."/>
            <person name="Fantinatti-Garboggini F."/>
            <person name="Marchini F.K."/>
            <person name="Rodrigues-Luiz G.F."/>
            <person name="Wagner G."/>
            <person name="Goldman G.H."/>
            <person name="Fietto J.L."/>
            <person name="Elias M.C."/>
            <person name="Goldman M.H."/>
            <person name="Sagot M.F."/>
            <person name="Pereira M."/>
            <person name="Stoco P.H."/>
            <person name="de Mendonca-Neto R.P."/>
            <person name="Teixeira S.M."/>
            <person name="Maciel T.E."/>
            <person name="de Oliveira Mendes T.A."/>
            <person name="Urmenyi T.P."/>
            <person name="de Souza W."/>
            <person name="Schenkman S."/>
            <person name="de Vasconcelos A.T."/>
        </authorList>
    </citation>
    <scope>NUCLEOTIDE SEQUENCE [LARGE SCALE GENOMIC DNA]</scope>
</reference>
<evidence type="ECO:0000313" key="6">
    <source>
        <dbReference type="EMBL" id="EPY22948.1"/>
    </source>
</evidence>
<dbReference type="CDD" id="cd02440">
    <property type="entry name" value="AdoMet_MTases"/>
    <property type="match status" value="1"/>
</dbReference>
<dbReference type="InterPro" id="IPR029063">
    <property type="entry name" value="SAM-dependent_MTases_sf"/>
</dbReference>
<organism evidence="8 9">
    <name type="scientific">Strigomonas culicis</name>
    <dbReference type="NCBI Taxonomy" id="28005"/>
    <lineage>
        <taxon>Eukaryota</taxon>
        <taxon>Discoba</taxon>
        <taxon>Euglenozoa</taxon>
        <taxon>Kinetoplastea</taxon>
        <taxon>Metakinetoplastina</taxon>
        <taxon>Trypanosomatida</taxon>
        <taxon>Trypanosomatidae</taxon>
        <taxon>Strigomonadinae</taxon>
        <taxon>Strigomonas</taxon>
    </lineage>
</organism>
<dbReference type="Pfam" id="PF05958">
    <property type="entry name" value="tRNA_U5-meth_tr"/>
    <property type="match status" value="1"/>
</dbReference>
<evidence type="ECO:0000256" key="3">
    <source>
        <dbReference type="ARBA" id="ARBA00022691"/>
    </source>
</evidence>
<dbReference type="EMBL" id="ATMH01008011">
    <property type="protein sequence ID" value="EPY22948.1"/>
    <property type="molecule type" value="Genomic_DNA"/>
</dbReference>
<dbReference type="PANTHER" id="PTHR45904:SF2">
    <property type="entry name" value="TRNA (URACIL-5-)-METHYLTRANSFERASE HOMOLOG A"/>
    <property type="match status" value="1"/>
</dbReference>
<comment type="similarity">
    <text evidence="4">Belongs to the class I-like SAM-binding methyltransferase superfamily. RNA M5U methyltransferase family.</text>
</comment>
<dbReference type="AlphaFoldDB" id="S9W001"/>
<feature type="binding site" evidence="4">
    <location>
        <position position="377"/>
    </location>
    <ligand>
        <name>S-adenosyl-L-methionine</name>
        <dbReference type="ChEBI" id="CHEBI:59789"/>
    </ligand>
</feature>
<evidence type="ECO:0000256" key="5">
    <source>
        <dbReference type="SAM" id="MobiDB-lite"/>
    </source>
</evidence>
<feature type="active site" description="Nucleophile" evidence="4">
    <location>
        <position position="507"/>
    </location>
</feature>
<keyword evidence="3 4" id="KW-0949">S-adenosyl-L-methionine</keyword>
<evidence type="ECO:0000256" key="4">
    <source>
        <dbReference type="PROSITE-ProRule" id="PRU01024"/>
    </source>
</evidence>
<keyword evidence="9" id="KW-1185">Reference proteome</keyword>
<gene>
    <name evidence="8" type="ORF">STCU_02721</name>
    <name evidence="7" type="ORF">STCU_07433</name>
    <name evidence="6" type="ORF">STCU_08011</name>
</gene>
<evidence type="ECO:0000256" key="1">
    <source>
        <dbReference type="ARBA" id="ARBA00022603"/>
    </source>
</evidence>
<dbReference type="Proteomes" id="UP000015354">
    <property type="component" value="Unassembled WGS sequence"/>
</dbReference>
<dbReference type="Gene3D" id="2.40.50.1070">
    <property type="match status" value="1"/>
</dbReference>
<protein>
    <submittedName>
        <fullName evidence="8">tRNA (Uracil-5-)-methyltransferase</fullName>
    </submittedName>
</protein>
<dbReference type="GO" id="GO:0008173">
    <property type="term" value="F:RNA methyltransferase activity"/>
    <property type="evidence" value="ECO:0007669"/>
    <property type="project" value="InterPro"/>
</dbReference>
<keyword evidence="2 4" id="KW-0808">Transferase</keyword>
<dbReference type="Gene3D" id="3.40.50.150">
    <property type="entry name" value="Vaccinia Virus protein VP39"/>
    <property type="match status" value="1"/>
</dbReference>
<dbReference type="GO" id="GO:0006396">
    <property type="term" value="P:RNA processing"/>
    <property type="evidence" value="ECO:0007669"/>
    <property type="project" value="InterPro"/>
</dbReference>
<feature type="compositionally biased region" description="Acidic residues" evidence="5">
    <location>
        <begin position="562"/>
        <end position="577"/>
    </location>
</feature>
<evidence type="ECO:0000313" key="8">
    <source>
        <dbReference type="EMBL" id="EPY32716.1"/>
    </source>
</evidence>
<dbReference type="InterPro" id="IPR030391">
    <property type="entry name" value="MeTrfase_TrmA_CS"/>
</dbReference>
<keyword evidence="1 4" id="KW-0489">Methyltransferase</keyword>
<dbReference type="PROSITE" id="PS01231">
    <property type="entry name" value="TRMA_2"/>
    <property type="match status" value="1"/>
</dbReference>
<feature type="region of interest" description="Disordered" evidence="5">
    <location>
        <begin position="116"/>
        <end position="136"/>
    </location>
</feature>
<dbReference type="PANTHER" id="PTHR45904">
    <property type="entry name" value="TRNA (URACIL-5-)-METHYLTRANSFERASE"/>
    <property type="match status" value="1"/>
</dbReference>
<evidence type="ECO:0000256" key="2">
    <source>
        <dbReference type="ARBA" id="ARBA00022679"/>
    </source>
</evidence>
<comment type="caution">
    <text evidence="8">The sequence shown here is derived from an EMBL/GenBank/DDBJ whole genome shotgun (WGS) entry which is preliminary data.</text>
</comment>
<feature type="region of interest" description="Disordered" evidence="5">
    <location>
        <begin position="557"/>
        <end position="577"/>
    </location>
</feature>
<feature type="binding site" evidence="4">
    <location>
        <position position="479"/>
    </location>
    <ligand>
        <name>S-adenosyl-L-methionine</name>
        <dbReference type="ChEBI" id="CHEBI:59789"/>
    </ligand>
</feature>
<accession>S9W001</accession>
<comment type="caution">
    <text evidence="4">Lacks conserved residue(s) required for the propagation of feature annotation.</text>
</comment>